<keyword evidence="2" id="KW-1185">Reference proteome</keyword>
<sequence length="104" mass="11900">MSAIVKKRKVDLECWACNPEWEEYFFSESLGQAQRLLCLQTVAVLKEYNMRRHWETRHQASSFASMSAAERKEAIVKLSGNLQKSTSLFCEQTTEADKVTCASC</sequence>
<name>A0A8J5CJX6_CHIOP</name>
<dbReference type="AlphaFoldDB" id="A0A8J5CJX6"/>
<protein>
    <submittedName>
        <fullName evidence="1">General transcription factor II-I repeat domain-containing protein 2</fullName>
    </submittedName>
</protein>
<dbReference type="OrthoDB" id="6352818at2759"/>
<reference evidence="1" key="1">
    <citation type="submission" date="2020-07" db="EMBL/GenBank/DDBJ databases">
        <title>The High-quality genome of the commercially important snow crab, Chionoecetes opilio.</title>
        <authorList>
            <person name="Jeong J.-H."/>
            <person name="Ryu S."/>
        </authorList>
    </citation>
    <scope>NUCLEOTIDE SEQUENCE</scope>
    <source>
        <strain evidence="1">MADBK_172401_WGS</strain>
        <tissue evidence="1">Digestive gland</tissue>
    </source>
</reference>
<organism evidence="1 2">
    <name type="scientific">Chionoecetes opilio</name>
    <name type="common">Atlantic snow crab</name>
    <name type="synonym">Cancer opilio</name>
    <dbReference type="NCBI Taxonomy" id="41210"/>
    <lineage>
        <taxon>Eukaryota</taxon>
        <taxon>Metazoa</taxon>
        <taxon>Ecdysozoa</taxon>
        <taxon>Arthropoda</taxon>
        <taxon>Crustacea</taxon>
        <taxon>Multicrustacea</taxon>
        <taxon>Malacostraca</taxon>
        <taxon>Eumalacostraca</taxon>
        <taxon>Eucarida</taxon>
        <taxon>Decapoda</taxon>
        <taxon>Pleocyemata</taxon>
        <taxon>Brachyura</taxon>
        <taxon>Eubrachyura</taxon>
        <taxon>Majoidea</taxon>
        <taxon>Majidae</taxon>
        <taxon>Chionoecetes</taxon>
    </lineage>
</organism>
<evidence type="ECO:0000313" key="2">
    <source>
        <dbReference type="Proteomes" id="UP000770661"/>
    </source>
</evidence>
<gene>
    <name evidence="1" type="ORF">GWK47_005427</name>
</gene>
<dbReference type="EMBL" id="JACEEZ010007893">
    <property type="protein sequence ID" value="KAG0723678.1"/>
    <property type="molecule type" value="Genomic_DNA"/>
</dbReference>
<accession>A0A8J5CJX6</accession>
<comment type="caution">
    <text evidence="1">The sequence shown here is derived from an EMBL/GenBank/DDBJ whole genome shotgun (WGS) entry which is preliminary data.</text>
</comment>
<proteinExistence type="predicted"/>
<dbReference type="PANTHER" id="PTHR45913:SF9">
    <property type="entry name" value="GENERAL TRANSCRIPTION FACTOR II-I REPEAT DOMAIN-CONTAINING PROTEIN 2-LIKE-RELATED"/>
    <property type="match status" value="1"/>
</dbReference>
<evidence type="ECO:0000313" key="1">
    <source>
        <dbReference type="EMBL" id="KAG0723678.1"/>
    </source>
</evidence>
<dbReference type="Proteomes" id="UP000770661">
    <property type="component" value="Unassembled WGS sequence"/>
</dbReference>
<dbReference type="PANTHER" id="PTHR45913">
    <property type="entry name" value="EPM2A-INTERACTING PROTEIN 1"/>
    <property type="match status" value="1"/>
</dbReference>